<proteinExistence type="predicted"/>
<reference evidence="2" key="2">
    <citation type="submission" date="2023-05" db="EMBL/GenBank/DDBJ databases">
        <authorList>
            <consortium name="Lawrence Berkeley National Laboratory"/>
            <person name="Steindorff A."/>
            <person name="Hensen N."/>
            <person name="Bonometti L."/>
            <person name="Westerberg I."/>
            <person name="Brannstrom I.O."/>
            <person name="Guillou S."/>
            <person name="Cros-Aarteil S."/>
            <person name="Calhoun S."/>
            <person name="Haridas S."/>
            <person name="Kuo A."/>
            <person name="Mondo S."/>
            <person name="Pangilinan J."/>
            <person name="Riley R."/>
            <person name="Labutti K."/>
            <person name="Andreopoulos B."/>
            <person name="Lipzen A."/>
            <person name="Chen C."/>
            <person name="Yanf M."/>
            <person name="Daum C."/>
            <person name="Ng V."/>
            <person name="Clum A."/>
            <person name="Ohm R."/>
            <person name="Martin F."/>
            <person name="Silar P."/>
            <person name="Natvig D."/>
            <person name="Lalanne C."/>
            <person name="Gautier V."/>
            <person name="Ament-Velasquez S.L."/>
            <person name="Kruys A."/>
            <person name="Hutchinson M.I."/>
            <person name="Powell A.J."/>
            <person name="Barry K."/>
            <person name="Miller A.N."/>
            <person name="Grigoriev I.V."/>
            <person name="Debuchy R."/>
            <person name="Gladieux P."/>
            <person name="Thoren M.H."/>
            <person name="Johannesson H."/>
        </authorList>
    </citation>
    <scope>NUCLEOTIDE SEQUENCE</scope>
    <source>
        <strain evidence="2">CBS 315.58</strain>
    </source>
</reference>
<dbReference type="PANTHER" id="PTHR33112:SF16">
    <property type="entry name" value="HETEROKARYON INCOMPATIBILITY DOMAIN-CONTAINING PROTEIN"/>
    <property type="match status" value="1"/>
</dbReference>
<evidence type="ECO:0000313" key="3">
    <source>
        <dbReference type="Proteomes" id="UP001303160"/>
    </source>
</evidence>
<dbReference type="InterPro" id="IPR010730">
    <property type="entry name" value="HET"/>
</dbReference>
<sequence>MRTTIIPIDQVVALEASATNNAHRINIFDTDSTAKCLLDCLTAKTKYGLTSHRVTNGAAKREKRRGFVAFAKDNIQMQRQALEASERMPSSALKMKRNHFTLNELEASFKNGCGSCQFFFALLDGFFSARLDSHRHSVEIQWVGYSFDLQVRAKVTGQSWMFQFFSPIGARSIIQGMHSANLLSGDTSSTLSMERAHGWIHNCAKSHQHCGEGRNVPLPKRVLDLEVLIDLHGRHGVKLLDTDSKQGTYICLSHCWGKDPMPIRTTMATLNDHAQFIQYSSLPKTFQDAIEITRRLGVRYLWIDSLCIIQDSPLDWQIESSKMADIYQNSYITIAAVSSSDFRGGCFSSDTTGDMCMELEENGKTTVIAVRECKGTGQLRSQEDTFKAFPLLSRAWVYQERMLSRRVLYCNQNELQLECREGLVCECGSHSLAPHPRPKTQASRGLREFKRQYAEAFKKYGVRGQYSAYELCQHWQRTVVQYSRLQLTQLSDKLPALSGCARDIGRLTGDTYLAGLWRASLAEGMLWTVNPPVEYARPATWRAPSRSWASVDVVSGIDYTYVLKTRFRQDFQAKIESAECSISGADVTGEVSAGYIRVRSRLCPVYLRRFCRSCAGARGGKAKYTIEHGRRRGGQTVKDFEPCRFKEKGLELEGADLKLFPDFKYDDRVDFAFFSAEDGRACKLAPVSLLHLYDGQSFGSPIVTDYFVVVRRASVREKPGDDIFERTALVTISFESWARRDTWFESVYHKLLMKETVVEIV</sequence>
<reference evidence="2" key="1">
    <citation type="journal article" date="2023" name="Mol. Phylogenet. Evol.">
        <title>Genome-scale phylogeny and comparative genomics of the fungal order Sordariales.</title>
        <authorList>
            <person name="Hensen N."/>
            <person name="Bonometti L."/>
            <person name="Westerberg I."/>
            <person name="Brannstrom I.O."/>
            <person name="Guillou S."/>
            <person name="Cros-Aarteil S."/>
            <person name="Calhoun S."/>
            <person name="Haridas S."/>
            <person name="Kuo A."/>
            <person name="Mondo S."/>
            <person name="Pangilinan J."/>
            <person name="Riley R."/>
            <person name="LaButti K."/>
            <person name="Andreopoulos B."/>
            <person name="Lipzen A."/>
            <person name="Chen C."/>
            <person name="Yan M."/>
            <person name="Daum C."/>
            <person name="Ng V."/>
            <person name="Clum A."/>
            <person name="Steindorff A."/>
            <person name="Ohm R.A."/>
            <person name="Martin F."/>
            <person name="Silar P."/>
            <person name="Natvig D.O."/>
            <person name="Lalanne C."/>
            <person name="Gautier V."/>
            <person name="Ament-Velasquez S.L."/>
            <person name="Kruys A."/>
            <person name="Hutchinson M.I."/>
            <person name="Powell A.J."/>
            <person name="Barry K."/>
            <person name="Miller A.N."/>
            <person name="Grigoriev I.V."/>
            <person name="Debuchy R."/>
            <person name="Gladieux P."/>
            <person name="Hiltunen Thoren M."/>
            <person name="Johannesson H."/>
        </authorList>
    </citation>
    <scope>NUCLEOTIDE SEQUENCE</scope>
    <source>
        <strain evidence="2">CBS 315.58</strain>
    </source>
</reference>
<name>A0AAN7AR42_9PEZI</name>
<organism evidence="2 3">
    <name type="scientific">Triangularia verruculosa</name>
    <dbReference type="NCBI Taxonomy" id="2587418"/>
    <lineage>
        <taxon>Eukaryota</taxon>
        <taxon>Fungi</taxon>
        <taxon>Dikarya</taxon>
        <taxon>Ascomycota</taxon>
        <taxon>Pezizomycotina</taxon>
        <taxon>Sordariomycetes</taxon>
        <taxon>Sordariomycetidae</taxon>
        <taxon>Sordariales</taxon>
        <taxon>Podosporaceae</taxon>
        <taxon>Triangularia</taxon>
    </lineage>
</organism>
<dbReference type="Pfam" id="PF06985">
    <property type="entry name" value="HET"/>
    <property type="match status" value="1"/>
</dbReference>
<gene>
    <name evidence="2" type="ORF">QBC40DRAFT_310151</name>
</gene>
<dbReference type="EMBL" id="MU863994">
    <property type="protein sequence ID" value="KAK4196059.1"/>
    <property type="molecule type" value="Genomic_DNA"/>
</dbReference>
<protein>
    <submittedName>
        <fullName evidence="2">Heterokaryon incompatibility protein-domain-containing protein</fullName>
    </submittedName>
</protein>
<dbReference type="PANTHER" id="PTHR33112">
    <property type="entry name" value="DOMAIN PROTEIN, PUTATIVE-RELATED"/>
    <property type="match status" value="1"/>
</dbReference>
<evidence type="ECO:0000313" key="2">
    <source>
        <dbReference type="EMBL" id="KAK4196059.1"/>
    </source>
</evidence>
<accession>A0AAN7AR42</accession>
<dbReference type="Proteomes" id="UP001303160">
    <property type="component" value="Unassembled WGS sequence"/>
</dbReference>
<feature type="domain" description="Heterokaryon incompatibility" evidence="1">
    <location>
        <begin position="249"/>
        <end position="400"/>
    </location>
</feature>
<comment type="caution">
    <text evidence="2">The sequence shown here is derived from an EMBL/GenBank/DDBJ whole genome shotgun (WGS) entry which is preliminary data.</text>
</comment>
<dbReference type="AlphaFoldDB" id="A0AAN7AR42"/>
<keyword evidence="3" id="KW-1185">Reference proteome</keyword>
<evidence type="ECO:0000259" key="1">
    <source>
        <dbReference type="Pfam" id="PF06985"/>
    </source>
</evidence>